<keyword evidence="2" id="KW-1185">Reference proteome</keyword>
<evidence type="ECO:0000313" key="2">
    <source>
        <dbReference type="Proteomes" id="UP000236536"/>
    </source>
</evidence>
<evidence type="ECO:0000313" key="1">
    <source>
        <dbReference type="EMBL" id="AUQ96432.1"/>
    </source>
</evidence>
<gene>
    <name evidence="1" type="ORF">PhaeoP66_03702</name>
</gene>
<protein>
    <submittedName>
        <fullName evidence="1">Uncharacterized protein</fullName>
    </submittedName>
</protein>
<name>A0ABN5GSX8_9RHOB</name>
<dbReference type="EMBL" id="CP010705">
    <property type="protein sequence ID" value="AUQ96432.1"/>
    <property type="molecule type" value="Genomic_DNA"/>
</dbReference>
<reference evidence="1 2" key="1">
    <citation type="journal article" date="2017" name="Genome Biol. Evol.">
        <title>Trajectories and Drivers of Genome Evolution in Surface-Associated Marine Phaeobacter.</title>
        <authorList>
            <person name="Freese H.M."/>
            <person name="Sikorski J."/>
            <person name="Bunk B."/>
            <person name="Scheuner C."/>
            <person name="Meier-Kolthoff J.P."/>
            <person name="Sproer C."/>
            <person name="Gram L."/>
            <person name="Overmann J."/>
        </authorList>
    </citation>
    <scope>NUCLEOTIDE SEQUENCE [LARGE SCALE GENOMIC DNA]</scope>
    <source>
        <strain evidence="1 2">P66</strain>
    </source>
</reference>
<proteinExistence type="predicted"/>
<accession>A0ABN5GSX8</accession>
<dbReference type="Proteomes" id="UP000236536">
    <property type="component" value="Chromosome"/>
</dbReference>
<reference evidence="1 2" key="2">
    <citation type="journal article" date="2017" name="Int. J. Syst. Evol. Microbiol.">
        <title>Adaptation of Surface-Associated Bacteria to the Open Ocean: A Genomically Distinct Subpopulation of Phaeobacter gallaeciensis Colonizes Pacific Mesozooplankton.</title>
        <authorList>
            <person name="Freese H.M."/>
            <person name="Methner A."/>
            <person name="Overmann J."/>
        </authorList>
    </citation>
    <scope>NUCLEOTIDE SEQUENCE [LARGE SCALE GENOMIC DNA]</scope>
    <source>
        <strain evidence="1 2">P66</strain>
    </source>
</reference>
<sequence length="54" mass="6305">MMAFEPIDPIGLRANMPRIDWICQHVGDTLLFDLSMLVAWEVREAFKEAFYFGL</sequence>
<organism evidence="1 2">
    <name type="scientific">Phaeobacter inhibens</name>
    <dbReference type="NCBI Taxonomy" id="221822"/>
    <lineage>
        <taxon>Bacteria</taxon>
        <taxon>Pseudomonadati</taxon>
        <taxon>Pseudomonadota</taxon>
        <taxon>Alphaproteobacteria</taxon>
        <taxon>Rhodobacterales</taxon>
        <taxon>Roseobacteraceae</taxon>
        <taxon>Phaeobacter</taxon>
    </lineage>
</organism>